<dbReference type="PROSITE" id="PS50280">
    <property type="entry name" value="SET"/>
    <property type="match status" value="1"/>
</dbReference>
<name>A0A6C0H1K9_9ZZZZ</name>
<dbReference type="SMART" id="SM00317">
    <property type="entry name" value="SET"/>
    <property type="match status" value="1"/>
</dbReference>
<evidence type="ECO:0000313" key="2">
    <source>
        <dbReference type="EMBL" id="QHT73953.1"/>
    </source>
</evidence>
<dbReference type="SUPFAM" id="SSF82199">
    <property type="entry name" value="SET domain"/>
    <property type="match status" value="1"/>
</dbReference>
<dbReference type="EMBL" id="MN739834">
    <property type="protein sequence ID" value="QHT73953.1"/>
    <property type="molecule type" value="Genomic_DNA"/>
</dbReference>
<reference evidence="2" key="1">
    <citation type="journal article" date="2020" name="Nature">
        <title>Giant virus diversity and host interactions through global metagenomics.</title>
        <authorList>
            <person name="Schulz F."/>
            <person name="Roux S."/>
            <person name="Paez-Espino D."/>
            <person name="Jungbluth S."/>
            <person name="Walsh D.A."/>
            <person name="Denef V.J."/>
            <person name="McMahon K.D."/>
            <person name="Konstantinidis K.T."/>
            <person name="Eloe-Fadrosh E.A."/>
            <person name="Kyrpides N.C."/>
            <person name="Woyke T."/>
        </authorList>
    </citation>
    <scope>NUCLEOTIDE SEQUENCE</scope>
    <source>
        <strain evidence="2">GVMAG-M-3300023179-4</strain>
    </source>
</reference>
<dbReference type="InterPro" id="IPR046341">
    <property type="entry name" value="SET_dom_sf"/>
</dbReference>
<dbReference type="InterPro" id="IPR001214">
    <property type="entry name" value="SET_dom"/>
</dbReference>
<dbReference type="AlphaFoldDB" id="A0A6C0H1K9"/>
<dbReference type="Gene3D" id="2.170.270.10">
    <property type="entry name" value="SET domain"/>
    <property type="match status" value="1"/>
</dbReference>
<evidence type="ECO:0000259" key="1">
    <source>
        <dbReference type="PROSITE" id="PS50280"/>
    </source>
</evidence>
<proteinExistence type="predicted"/>
<organism evidence="2">
    <name type="scientific">viral metagenome</name>
    <dbReference type="NCBI Taxonomy" id="1070528"/>
    <lineage>
        <taxon>unclassified sequences</taxon>
        <taxon>metagenomes</taxon>
        <taxon>organismal metagenomes</taxon>
    </lineage>
</organism>
<feature type="domain" description="SET" evidence="1">
    <location>
        <begin position="8"/>
        <end position="114"/>
    </location>
</feature>
<protein>
    <recommendedName>
        <fullName evidence="1">SET domain-containing protein</fullName>
    </recommendedName>
</protein>
<dbReference type="Pfam" id="PF00856">
    <property type="entry name" value="SET"/>
    <property type="match status" value="1"/>
</dbReference>
<sequence>MSQIFIDKRLIICKSNLKDAEFGVFSSLFIPANTLIEVARTLKLKNEHVFITGNILTDYVFKLDDAHCLIAFGFGSLYNHNEDPSVSYKVTDGKIYYKTLKDIFPGDELYVSYGKDWWNKRNIKPI</sequence>
<accession>A0A6C0H1K9</accession>